<protein>
    <recommendedName>
        <fullName evidence="1">Serine-threonine/tyrosine-protein kinase catalytic domain-containing protein</fullName>
    </recommendedName>
</protein>
<gene>
    <name evidence="2" type="ORF">E3N88_28551</name>
</gene>
<feature type="domain" description="Serine-threonine/tyrosine-protein kinase catalytic" evidence="1">
    <location>
        <begin position="56"/>
        <end position="157"/>
    </location>
</feature>
<dbReference type="PANTHER" id="PTHR27003">
    <property type="entry name" value="OS07G0166700 PROTEIN"/>
    <property type="match status" value="1"/>
</dbReference>
<name>A0A5N6N0Z1_9ASTR</name>
<dbReference type="InterPro" id="IPR001245">
    <property type="entry name" value="Ser-Thr/Tyr_kinase_cat_dom"/>
</dbReference>
<dbReference type="InterPro" id="IPR045272">
    <property type="entry name" value="ANXUR1/2-like"/>
</dbReference>
<dbReference type="GO" id="GO:0005886">
    <property type="term" value="C:plasma membrane"/>
    <property type="evidence" value="ECO:0007669"/>
    <property type="project" value="TreeGrafter"/>
</dbReference>
<accession>A0A5N6N0Z1</accession>
<comment type="caution">
    <text evidence="2">The sequence shown here is derived from an EMBL/GenBank/DDBJ whole genome shotgun (WGS) entry which is preliminary data.</text>
</comment>
<sequence length="294" mass="34292">MSYDADPHSSDLPDAALSRLTPHSISSMSDFEKELAYFRIPLRDLKTATNDFAEENLLKQGKSSDVYQGKLQLVIGRDVVIRKFSSTHPRIHDFNLWIKAISRFNHKKFVCFIGFCDEEGEKMIVMEHVVNGSLHMHLSTLNCLQRLEVCFDVAVALKDWIEVNGDRSDWYGIGFKIMLDKDWKAKFLVSFEPDKERPDWYLLGKMFLEVLYGRKVTNEDVIQVKQGYDIIDPYLKKEMLRDSLSLFRDVITICFEKPEDFENFGIIPRLTEAHENQWIRQNPVSNFISNQLLL</sequence>
<dbReference type="Proteomes" id="UP000326396">
    <property type="component" value="Linkage Group LG4"/>
</dbReference>
<dbReference type="AlphaFoldDB" id="A0A5N6N0Z1"/>
<dbReference type="GO" id="GO:0009506">
    <property type="term" value="C:plasmodesma"/>
    <property type="evidence" value="ECO:0007669"/>
    <property type="project" value="TreeGrafter"/>
</dbReference>
<evidence type="ECO:0000313" key="3">
    <source>
        <dbReference type="Proteomes" id="UP000326396"/>
    </source>
</evidence>
<keyword evidence="3" id="KW-1185">Reference proteome</keyword>
<proteinExistence type="predicted"/>
<reference evidence="2 3" key="1">
    <citation type="submission" date="2019-05" db="EMBL/GenBank/DDBJ databases">
        <title>Mikania micrantha, genome provides insights into the molecular mechanism of rapid growth.</title>
        <authorList>
            <person name="Liu B."/>
        </authorList>
    </citation>
    <scope>NUCLEOTIDE SEQUENCE [LARGE SCALE GENOMIC DNA]</scope>
    <source>
        <strain evidence="2">NLD-2019</strain>
        <tissue evidence="2">Leaf</tissue>
    </source>
</reference>
<dbReference type="SUPFAM" id="SSF56112">
    <property type="entry name" value="Protein kinase-like (PK-like)"/>
    <property type="match status" value="1"/>
</dbReference>
<dbReference type="Pfam" id="PF07714">
    <property type="entry name" value="PK_Tyr_Ser-Thr"/>
    <property type="match status" value="1"/>
</dbReference>
<dbReference type="EMBL" id="SZYD01000014">
    <property type="protein sequence ID" value="KAD4179960.1"/>
    <property type="molecule type" value="Genomic_DNA"/>
</dbReference>
<evidence type="ECO:0000313" key="2">
    <source>
        <dbReference type="EMBL" id="KAD4179960.1"/>
    </source>
</evidence>
<dbReference type="GO" id="GO:0004714">
    <property type="term" value="F:transmembrane receptor protein tyrosine kinase activity"/>
    <property type="evidence" value="ECO:0007669"/>
    <property type="project" value="InterPro"/>
</dbReference>
<dbReference type="InterPro" id="IPR011009">
    <property type="entry name" value="Kinase-like_dom_sf"/>
</dbReference>
<dbReference type="OrthoDB" id="1734313at2759"/>
<dbReference type="PANTHER" id="PTHR27003:SF471">
    <property type="entry name" value="VASCULAR ENDOTHELIAL GROWTH FACTOR RECEPTOR 2 (VEGFR2)-RELATED"/>
    <property type="match status" value="1"/>
</dbReference>
<organism evidence="2 3">
    <name type="scientific">Mikania micrantha</name>
    <name type="common">bitter vine</name>
    <dbReference type="NCBI Taxonomy" id="192012"/>
    <lineage>
        <taxon>Eukaryota</taxon>
        <taxon>Viridiplantae</taxon>
        <taxon>Streptophyta</taxon>
        <taxon>Embryophyta</taxon>
        <taxon>Tracheophyta</taxon>
        <taxon>Spermatophyta</taxon>
        <taxon>Magnoliopsida</taxon>
        <taxon>eudicotyledons</taxon>
        <taxon>Gunneridae</taxon>
        <taxon>Pentapetalae</taxon>
        <taxon>asterids</taxon>
        <taxon>campanulids</taxon>
        <taxon>Asterales</taxon>
        <taxon>Asteraceae</taxon>
        <taxon>Asteroideae</taxon>
        <taxon>Heliantheae alliance</taxon>
        <taxon>Eupatorieae</taxon>
        <taxon>Mikania</taxon>
    </lineage>
</organism>
<evidence type="ECO:0000259" key="1">
    <source>
        <dbReference type="Pfam" id="PF07714"/>
    </source>
</evidence>
<dbReference type="Gene3D" id="3.30.200.20">
    <property type="entry name" value="Phosphorylase Kinase, domain 1"/>
    <property type="match status" value="1"/>
</dbReference>